<keyword evidence="8 10" id="KW-0906">Nuclear pore complex</keyword>
<evidence type="ECO:0000256" key="4">
    <source>
        <dbReference type="ARBA" id="ARBA00022448"/>
    </source>
</evidence>
<evidence type="ECO:0000256" key="6">
    <source>
        <dbReference type="ARBA" id="ARBA00022927"/>
    </source>
</evidence>
<dbReference type="GeneID" id="110132439"/>
<evidence type="ECO:0000256" key="2">
    <source>
        <dbReference type="ARBA" id="ARBA00005573"/>
    </source>
</evidence>
<dbReference type="Pfam" id="PF07575">
    <property type="entry name" value="Nucleopor_Nup85"/>
    <property type="match status" value="1"/>
</dbReference>
<dbReference type="RefSeq" id="XP_070336079.1">
    <property type="nucleotide sequence ID" value="XM_070479978.1"/>
</dbReference>
<keyword evidence="7 10" id="KW-0811">Translocation</keyword>
<evidence type="ECO:0000256" key="3">
    <source>
        <dbReference type="ARBA" id="ARBA00017729"/>
    </source>
</evidence>
<evidence type="ECO:0000256" key="1">
    <source>
        <dbReference type="ARBA" id="ARBA00004567"/>
    </source>
</evidence>
<reference evidence="12" key="2">
    <citation type="submission" date="2025-08" db="UniProtKB">
        <authorList>
            <consortium name="RefSeq"/>
        </authorList>
    </citation>
    <scope>IDENTIFICATION</scope>
    <source>
        <tissue evidence="12">Tongue muscle</tissue>
    </source>
</reference>
<gene>
    <name evidence="12" type="primary">NUP85</name>
</gene>
<protein>
    <recommendedName>
        <fullName evidence="3 10">Nuclear pore complex protein Nup85</fullName>
    </recommendedName>
</protein>
<accession>A0ABM4J7N8</accession>
<evidence type="ECO:0000256" key="8">
    <source>
        <dbReference type="ARBA" id="ARBA00023132"/>
    </source>
</evidence>
<keyword evidence="10" id="KW-0472">Membrane</keyword>
<dbReference type="PANTHER" id="PTHR13373:SF21">
    <property type="entry name" value="NUCLEAR PORE COMPLEX PROTEIN NUP85"/>
    <property type="match status" value="1"/>
</dbReference>
<dbReference type="Proteomes" id="UP001652640">
    <property type="component" value="Chromosome 17"/>
</dbReference>
<dbReference type="PANTHER" id="PTHR13373">
    <property type="entry name" value="FROUNT PROTEIN-RELATED"/>
    <property type="match status" value="1"/>
</dbReference>
<organism evidence="11 12">
    <name type="scientific">Odocoileus virginianus</name>
    <name type="common">White-tailed deer</name>
    <dbReference type="NCBI Taxonomy" id="9874"/>
    <lineage>
        <taxon>Eukaryota</taxon>
        <taxon>Metazoa</taxon>
        <taxon>Chordata</taxon>
        <taxon>Craniata</taxon>
        <taxon>Vertebrata</taxon>
        <taxon>Euteleostomi</taxon>
        <taxon>Mammalia</taxon>
        <taxon>Eutheria</taxon>
        <taxon>Laurasiatheria</taxon>
        <taxon>Artiodactyla</taxon>
        <taxon>Ruminantia</taxon>
        <taxon>Pecora</taxon>
        <taxon>Cervidae</taxon>
        <taxon>Odocoileinae</taxon>
        <taxon>Odocoileus</taxon>
    </lineage>
</organism>
<keyword evidence="5 10" id="KW-0509">mRNA transport</keyword>
<keyword evidence="4 10" id="KW-0813">Transport</keyword>
<evidence type="ECO:0000313" key="12">
    <source>
        <dbReference type="RefSeq" id="XP_070336079.1"/>
    </source>
</evidence>
<evidence type="ECO:0000256" key="7">
    <source>
        <dbReference type="ARBA" id="ARBA00023010"/>
    </source>
</evidence>
<keyword evidence="6 10" id="KW-0653">Protein transport</keyword>
<sequence length="656" mass="74735">MEEFDGEPTVTWIPGVNSQKKQMCFDWGPGEMLVCETSFNKKEKPQMVASCPFIHIIRKDIDVYSKILRKLFNESHGIFVGLQRIEEELTGKSRKAQLVRVSKNYRSVIRACMEEMHQFAVADKDSASGRQFSSQVSILSAMELIWNLCEILFIEVAPAGPLLLYLLDWVRLHVCEVDNLSADVLGSENPSKHESFWSLVTTLVLQGRLDEARQMLSKEADANPASAGMCRVLGDLMRTMPVLSPGNTQTLTELELRWQHWHEECERHLQDGTFASSPRLESLCKVLLGDDAALLEQKELLSNWYHFLVTRLLYSQPTVKPMDLHLYAQSSLDLFLGGESSPEPLDNILMAAFEFDIHQVIKECSIALSNWWFVAHLTDLLDHCKLLQSHNLYFGSNMREFLLLEYASGLFAHHSLWQLGVDYCDHCPELGRVSLELHIERIPLTTEQKALKVLRVCEQRQMTEQVRSICKILAMKAVRNNRLGSALSWSIRAKDAAFATLVSDRFLRDYCERGCFSDLDLIDNLGPAMMLSDRLTFLGKYREFHRLYGEKRFVDAASLLLSLMTSQIAPRSFWMTLLTDALPLLEQKQVIFSAEQTYELLRCLEDLTSGKPLCGEPDAQQLQDDDIETTKVEMLRLALARNLARSIIKEGSLEGS</sequence>
<evidence type="ECO:0000313" key="11">
    <source>
        <dbReference type="Proteomes" id="UP001652640"/>
    </source>
</evidence>
<reference evidence="11" key="1">
    <citation type="journal article" date="2022" name="J. Hered.">
        <title>A De Novo Chromosome-Level Genome Assembly of the White-Tailed Deer, Odocoileus Virginianus.</title>
        <authorList>
            <person name="London E.W."/>
            <person name="Roca A.L."/>
            <person name="Novakofski J.E."/>
            <person name="Mateus-Pinilla N.E."/>
        </authorList>
    </citation>
    <scope>NUCLEOTIDE SEQUENCE [LARGE SCALE GENOMIC DNA]</scope>
</reference>
<keyword evidence="9 10" id="KW-0539">Nucleus</keyword>
<evidence type="ECO:0000256" key="10">
    <source>
        <dbReference type="RuleBase" id="RU365073"/>
    </source>
</evidence>
<name>A0ABM4J7N8_ODOVR</name>
<keyword evidence="11" id="KW-1185">Reference proteome</keyword>
<comment type="function">
    <text evidence="10">Functions as a component of the nuclear pore complex (NPC).</text>
</comment>
<dbReference type="InterPro" id="IPR011502">
    <property type="entry name" value="Nucleoporin_Nup85"/>
</dbReference>
<evidence type="ECO:0000256" key="9">
    <source>
        <dbReference type="ARBA" id="ARBA00023242"/>
    </source>
</evidence>
<comment type="similarity">
    <text evidence="2 10">Belongs to the nucleoporin Nup85 family.</text>
</comment>
<evidence type="ECO:0000256" key="5">
    <source>
        <dbReference type="ARBA" id="ARBA00022816"/>
    </source>
</evidence>
<proteinExistence type="inferred from homology"/>
<comment type="subunit">
    <text evidence="10">Component of the nuclear pore complex (NPC).</text>
</comment>
<comment type="subcellular location">
    <subcellularLocation>
        <location evidence="1 10">Nucleus</location>
        <location evidence="1 10">Nuclear pore complex</location>
    </subcellularLocation>
</comment>